<organism evidence="1 2">
    <name type="scientific">Trichinella papuae</name>
    <dbReference type="NCBI Taxonomy" id="268474"/>
    <lineage>
        <taxon>Eukaryota</taxon>
        <taxon>Metazoa</taxon>
        <taxon>Ecdysozoa</taxon>
        <taxon>Nematoda</taxon>
        <taxon>Enoplea</taxon>
        <taxon>Dorylaimia</taxon>
        <taxon>Trichinellida</taxon>
        <taxon>Trichinellidae</taxon>
        <taxon>Trichinella</taxon>
    </lineage>
</organism>
<accession>A0A0V1N3D4</accession>
<reference evidence="1 2" key="1">
    <citation type="submission" date="2015-01" db="EMBL/GenBank/DDBJ databases">
        <title>Evolution of Trichinella species and genotypes.</title>
        <authorList>
            <person name="Korhonen P.K."/>
            <person name="Edoardo P."/>
            <person name="Giuseppe L.R."/>
            <person name="Gasser R.B."/>
        </authorList>
    </citation>
    <scope>NUCLEOTIDE SEQUENCE [LARGE SCALE GENOMIC DNA]</scope>
    <source>
        <strain evidence="1">ISS1980</strain>
    </source>
</reference>
<keyword evidence="2" id="KW-1185">Reference proteome</keyword>
<dbReference type="EMBL" id="JYDO01000012">
    <property type="protein sequence ID" value="KRZ78399.1"/>
    <property type="molecule type" value="Genomic_DNA"/>
</dbReference>
<evidence type="ECO:0000313" key="1">
    <source>
        <dbReference type="EMBL" id="KRZ78399.1"/>
    </source>
</evidence>
<proteinExistence type="predicted"/>
<sequence>MSSSKRERDRKVTRIAVTRGTVPHCSLLCFAQQSQQPWRSTAWQKWKKQPCTQVWKSCLEWPVSRLFQNHKQISPDQVERQVLPLWNGALQISGYTWADLS</sequence>
<dbReference type="Proteomes" id="UP000054843">
    <property type="component" value="Unassembled WGS sequence"/>
</dbReference>
<comment type="caution">
    <text evidence="1">The sequence shown here is derived from an EMBL/GenBank/DDBJ whole genome shotgun (WGS) entry which is preliminary data.</text>
</comment>
<dbReference type="AlphaFoldDB" id="A0A0V1N3D4"/>
<protein>
    <submittedName>
        <fullName evidence="1">Uncharacterized protein</fullName>
    </submittedName>
</protein>
<evidence type="ECO:0000313" key="2">
    <source>
        <dbReference type="Proteomes" id="UP000054843"/>
    </source>
</evidence>
<name>A0A0V1N3D4_9BILA</name>
<gene>
    <name evidence="1" type="ORF">T10_5013</name>
</gene>